<feature type="domain" description="Potassium channel" evidence="12">
    <location>
        <begin position="54"/>
        <end position="132"/>
    </location>
</feature>
<gene>
    <name evidence="14" type="ORF">H8K26_04345</name>
</gene>
<dbReference type="PRINTS" id="PR01320">
    <property type="entry name" value="KIRCHANNEL"/>
</dbReference>
<evidence type="ECO:0008006" key="16">
    <source>
        <dbReference type="Google" id="ProtNLM"/>
    </source>
</evidence>
<dbReference type="Gene3D" id="1.10.287.70">
    <property type="match status" value="1"/>
</dbReference>
<keyword evidence="15" id="KW-1185">Reference proteome</keyword>
<organism evidence="14 15">
    <name type="scientific">Undibacterium aquatile</name>
    <dbReference type="NCBI Taxonomy" id="1537398"/>
    <lineage>
        <taxon>Bacteria</taxon>
        <taxon>Pseudomonadati</taxon>
        <taxon>Pseudomonadota</taxon>
        <taxon>Betaproteobacteria</taxon>
        <taxon>Burkholderiales</taxon>
        <taxon>Oxalobacteraceae</taxon>
        <taxon>Undibacterium</taxon>
    </lineage>
</organism>
<feature type="transmembrane region" description="Helical" evidence="11">
    <location>
        <begin position="105"/>
        <end position="130"/>
    </location>
</feature>
<keyword evidence="9 11" id="KW-0472">Membrane</keyword>
<dbReference type="InterPro" id="IPR013518">
    <property type="entry name" value="K_chnl_inward-rec_Kir_cyto"/>
</dbReference>
<keyword evidence="10" id="KW-0407">Ion channel</keyword>
<dbReference type="Gene3D" id="2.60.40.1400">
    <property type="entry name" value="G protein-activated inward rectifier potassium channel 1"/>
    <property type="match status" value="1"/>
</dbReference>
<evidence type="ECO:0000256" key="9">
    <source>
        <dbReference type="ARBA" id="ARBA00023136"/>
    </source>
</evidence>
<dbReference type="Pfam" id="PF17655">
    <property type="entry name" value="IRK_C"/>
    <property type="match status" value="1"/>
</dbReference>
<evidence type="ECO:0000256" key="11">
    <source>
        <dbReference type="SAM" id="Phobius"/>
    </source>
</evidence>
<dbReference type="InterPro" id="IPR016449">
    <property type="entry name" value="K_chnl_inward-rec_Kir"/>
</dbReference>
<dbReference type="PANTHER" id="PTHR11767:SF102">
    <property type="entry name" value="INWARDLY RECTIFYING POTASSIUM CHANNEL 1, ISOFORM F"/>
    <property type="match status" value="1"/>
</dbReference>
<dbReference type="SUPFAM" id="SSF81324">
    <property type="entry name" value="Voltage-gated potassium channels"/>
    <property type="match status" value="1"/>
</dbReference>
<evidence type="ECO:0000256" key="4">
    <source>
        <dbReference type="ARBA" id="ARBA00022692"/>
    </source>
</evidence>
<comment type="subcellular location">
    <subcellularLocation>
        <location evidence="1">Membrane</location>
        <topology evidence="1">Multi-pass membrane protein</topology>
    </subcellularLocation>
</comment>
<evidence type="ECO:0000256" key="7">
    <source>
        <dbReference type="ARBA" id="ARBA00022989"/>
    </source>
</evidence>
<evidence type="ECO:0000259" key="13">
    <source>
        <dbReference type="Pfam" id="PF17655"/>
    </source>
</evidence>
<keyword evidence="7 11" id="KW-1133">Transmembrane helix</keyword>
<dbReference type="EMBL" id="JACOFT010000001">
    <property type="protein sequence ID" value="MBC3810662.1"/>
    <property type="molecule type" value="Genomic_DNA"/>
</dbReference>
<feature type="domain" description="Inward rectifier potassium channel C-terminal" evidence="13">
    <location>
        <begin position="139"/>
        <end position="292"/>
    </location>
</feature>
<sequence length="296" mass="33864">MKMPRSHQHHGRRISMGGRDVVAFGLDRHYLQDIYFYAMTSSWTMFFFAAAVVYLIFNIVFAGLYALGDHPVANLTPDNFLGYFFFSVETLATVGYGNMHPQTVYAHVISSVEIFIGMSSVALTTGVMFARFSRPRSNIIFADHPVCHMVDGRRLLMIRLANARMNIISEASAKLRLVKNHASPETGSFRKILDLELERDHHPIFSLGWTVIHVIDESSPLYGYTKEQLNELNAALVLSIEGLDEMTNQSQRARHYYPCSSIRWNHRYVDILKFQGDTPHLHYAKFHESENLDDIS</sequence>
<keyword evidence="8" id="KW-0406">Ion transport</keyword>
<evidence type="ECO:0000256" key="2">
    <source>
        <dbReference type="ARBA" id="ARBA00022448"/>
    </source>
</evidence>
<feature type="transmembrane region" description="Helical" evidence="11">
    <location>
        <begin position="80"/>
        <end position="99"/>
    </location>
</feature>
<evidence type="ECO:0000259" key="12">
    <source>
        <dbReference type="Pfam" id="PF07885"/>
    </source>
</evidence>
<evidence type="ECO:0000256" key="3">
    <source>
        <dbReference type="ARBA" id="ARBA00022538"/>
    </source>
</evidence>
<keyword evidence="5" id="KW-0851">Voltage-gated channel</keyword>
<keyword evidence="6" id="KW-0630">Potassium</keyword>
<evidence type="ECO:0000256" key="8">
    <source>
        <dbReference type="ARBA" id="ARBA00023065"/>
    </source>
</evidence>
<proteinExistence type="predicted"/>
<name>A0ABR6XCP8_9BURK</name>
<dbReference type="InterPro" id="IPR041647">
    <property type="entry name" value="IRK_C"/>
</dbReference>
<protein>
    <recommendedName>
        <fullName evidence="16">Inward rectifier potassium channel</fullName>
    </recommendedName>
</protein>
<keyword evidence="2" id="KW-0813">Transport</keyword>
<dbReference type="PANTHER" id="PTHR11767">
    <property type="entry name" value="INWARD RECTIFIER POTASSIUM CHANNEL"/>
    <property type="match status" value="1"/>
</dbReference>
<comment type="caution">
    <text evidence="14">The sequence shown here is derived from an EMBL/GenBank/DDBJ whole genome shotgun (WGS) entry which is preliminary data.</text>
</comment>
<dbReference type="InterPro" id="IPR013099">
    <property type="entry name" value="K_chnl_dom"/>
</dbReference>
<evidence type="ECO:0000256" key="5">
    <source>
        <dbReference type="ARBA" id="ARBA00022882"/>
    </source>
</evidence>
<dbReference type="RefSeq" id="WP_190477542.1">
    <property type="nucleotide sequence ID" value="NZ_JACOFT010000001.1"/>
</dbReference>
<keyword evidence="3" id="KW-0633">Potassium transport</keyword>
<evidence type="ECO:0000313" key="14">
    <source>
        <dbReference type="EMBL" id="MBC3810662.1"/>
    </source>
</evidence>
<dbReference type="Pfam" id="PF07885">
    <property type="entry name" value="Ion_trans_2"/>
    <property type="match status" value="1"/>
</dbReference>
<evidence type="ECO:0000256" key="1">
    <source>
        <dbReference type="ARBA" id="ARBA00004141"/>
    </source>
</evidence>
<dbReference type="Proteomes" id="UP000637632">
    <property type="component" value="Unassembled WGS sequence"/>
</dbReference>
<dbReference type="SUPFAM" id="SSF81296">
    <property type="entry name" value="E set domains"/>
    <property type="match status" value="1"/>
</dbReference>
<accession>A0ABR6XCP8</accession>
<evidence type="ECO:0000313" key="15">
    <source>
        <dbReference type="Proteomes" id="UP000637632"/>
    </source>
</evidence>
<feature type="transmembrane region" description="Helical" evidence="11">
    <location>
        <begin position="45"/>
        <end position="68"/>
    </location>
</feature>
<evidence type="ECO:0000256" key="10">
    <source>
        <dbReference type="ARBA" id="ARBA00023303"/>
    </source>
</evidence>
<dbReference type="InterPro" id="IPR014756">
    <property type="entry name" value="Ig_E-set"/>
</dbReference>
<evidence type="ECO:0000256" key="6">
    <source>
        <dbReference type="ARBA" id="ARBA00022958"/>
    </source>
</evidence>
<keyword evidence="4 11" id="KW-0812">Transmembrane</keyword>
<reference evidence="14 15" key="1">
    <citation type="submission" date="2020-08" db="EMBL/GenBank/DDBJ databases">
        <title>Novel species isolated from subtropical streams in China.</title>
        <authorList>
            <person name="Lu H."/>
        </authorList>
    </citation>
    <scope>NUCLEOTIDE SEQUENCE [LARGE SCALE GENOMIC DNA]</scope>
    <source>
        <strain evidence="14 15">CCTCC AB 2015119</strain>
    </source>
</reference>